<dbReference type="SFLD" id="SFLDG00358">
    <property type="entry name" value="Main_(cytGST)"/>
    <property type="match status" value="3"/>
</dbReference>
<keyword evidence="9" id="KW-0677">Repeat</keyword>
<dbReference type="SUPFAM" id="SSF52833">
    <property type="entry name" value="Thioredoxin-like"/>
    <property type="match status" value="3"/>
</dbReference>
<dbReference type="SUPFAM" id="SSF50978">
    <property type="entry name" value="WD40 repeat-like"/>
    <property type="match status" value="1"/>
</dbReference>
<dbReference type="InterPro" id="IPR018247">
    <property type="entry name" value="EF_Hand_1_Ca_BS"/>
</dbReference>
<dbReference type="PROSITE" id="PS00018">
    <property type="entry name" value="EF_HAND_1"/>
    <property type="match status" value="1"/>
</dbReference>
<comment type="similarity">
    <text evidence="10">Belongs to the WD repeat PROPPIN family.</text>
</comment>
<evidence type="ECO:0000256" key="4">
    <source>
        <dbReference type="ARBA" id="ARBA00012452"/>
    </source>
</evidence>
<keyword evidence="6" id="KW-0853">WD repeat</keyword>
<dbReference type="SFLD" id="SFLDG01154">
    <property type="entry name" value="Main.5:_Phi-like"/>
    <property type="match status" value="3"/>
</dbReference>
<dbReference type="Gene3D" id="2.130.10.10">
    <property type="entry name" value="YVTN repeat-like/Quinoprotein amine dehydrogenase"/>
    <property type="match status" value="1"/>
</dbReference>
<evidence type="ECO:0000256" key="9">
    <source>
        <dbReference type="ARBA" id="ARBA00022737"/>
    </source>
</evidence>
<comment type="catalytic activity">
    <reaction evidence="11">
        <text>RX + glutathione = an S-substituted glutathione + a halide anion + H(+)</text>
        <dbReference type="Rhea" id="RHEA:16437"/>
        <dbReference type="ChEBI" id="CHEBI:15378"/>
        <dbReference type="ChEBI" id="CHEBI:16042"/>
        <dbReference type="ChEBI" id="CHEBI:17792"/>
        <dbReference type="ChEBI" id="CHEBI:57925"/>
        <dbReference type="ChEBI" id="CHEBI:90779"/>
        <dbReference type="EC" id="2.5.1.18"/>
    </reaction>
</comment>
<keyword evidence="7" id="KW-0216">Detoxification</keyword>
<evidence type="ECO:0000313" key="15">
    <source>
        <dbReference type="Proteomes" id="UP000583929"/>
    </source>
</evidence>
<dbReference type="Pfam" id="PF02798">
    <property type="entry name" value="GST_N"/>
    <property type="match status" value="4"/>
</dbReference>
<evidence type="ECO:0000256" key="1">
    <source>
        <dbReference type="ARBA" id="ARBA00004514"/>
    </source>
</evidence>
<dbReference type="Pfam" id="PF00043">
    <property type="entry name" value="GST_C"/>
    <property type="match status" value="5"/>
</dbReference>
<name>A0A7J6GR52_CANSA</name>
<evidence type="ECO:0000259" key="13">
    <source>
        <dbReference type="PROSITE" id="PS50405"/>
    </source>
</evidence>
<dbReference type="InterPro" id="IPR004046">
    <property type="entry name" value="GST_C"/>
</dbReference>
<dbReference type="InterPro" id="IPR034347">
    <property type="entry name" value="GST_Phi_C"/>
</dbReference>
<dbReference type="Gene3D" id="3.40.30.10">
    <property type="entry name" value="Glutaredoxin"/>
    <property type="match status" value="4"/>
</dbReference>
<keyword evidence="8" id="KW-0808">Transferase</keyword>
<dbReference type="InterPro" id="IPR015943">
    <property type="entry name" value="WD40/YVTN_repeat-like_dom_sf"/>
</dbReference>
<feature type="domain" description="GST N-terminal" evidence="12">
    <location>
        <begin position="916"/>
        <end position="997"/>
    </location>
</feature>
<dbReference type="InterPro" id="IPR036322">
    <property type="entry name" value="WD40_repeat_dom_sf"/>
</dbReference>
<dbReference type="CDD" id="cd03187">
    <property type="entry name" value="GST_C_Phi"/>
    <property type="match status" value="5"/>
</dbReference>
<evidence type="ECO:0000256" key="6">
    <source>
        <dbReference type="ARBA" id="ARBA00022574"/>
    </source>
</evidence>
<dbReference type="SMART" id="SM00320">
    <property type="entry name" value="WD40"/>
    <property type="match status" value="2"/>
</dbReference>
<feature type="domain" description="GST C-terminal" evidence="13">
    <location>
        <begin position="1286"/>
        <end position="1410"/>
    </location>
</feature>
<dbReference type="PROSITE" id="PS50404">
    <property type="entry name" value="GST_NTER"/>
    <property type="match status" value="4"/>
</dbReference>
<dbReference type="CDD" id="cd03053">
    <property type="entry name" value="GST_N_Phi"/>
    <property type="match status" value="3"/>
</dbReference>
<feature type="domain" description="GST C-terminal" evidence="13">
    <location>
        <begin position="748"/>
        <end position="883"/>
    </location>
</feature>
<feature type="domain" description="GST C-terminal" evidence="13">
    <location>
        <begin position="590"/>
        <end position="732"/>
    </location>
</feature>
<evidence type="ECO:0000256" key="10">
    <source>
        <dbReference type="ARBA" id="ARBA00025740"/>
    </source>
</evidence>
<dbReference type="GO" id="GO:0009407">
    <property type="term" value="P:toxin catabolic process"/>
    <property type="evidence" value="ECO:0007669"/>
    <property type="project" value="UniProtKB-ARBA"/>
</dbReference>
<evidence type="ECO:0000313" key="14">
    <source>
        <dbReference type="EMBL" id="KAF4384840.1"/>
    </source>
</evidence>
<dbReference type="InterPro" id="IPR036249">
    <property type="entry name" value="Thioredoxin-like_sf"/>
</dbReference>
<evidence type="ECO:0000256" key="8">
    <source>
        <dbReference type="ARBA" id="ARBA00022679"/>
    </source>
</evidence>
<dbReference type="FunFam" id="3.40.30.10:FF:000016">
    <property type="entry name" value="Glutathione S-transferase F2"/>
    <property type="match status" value="3"/>
</dbReference>
<reference evidence="14 15" key="1">
    <citation type="journal article" date="2020" name="bioRxiv">
        <title>Sequence and annotation of 42 cannabis genomes reveals extensive copy number variation in cannabinoid synthesis and pathogen resistance genes.</title>
        <authorList>
            <person name="Mckernan K.J."/>
            <person name="Helbert Y."/>
            <person name="Kane L.T."/>
            <person name="Ebling H."/>
            <person name="Zhang L."/>
            <person name="Liu B."/>
            <person name="Eaton Z."/>
            <person name="Mclaughlin S."/>
            <person name="Kingan S."/>
            <person name="Baybayan P."/>
            <person name="Concepcion G."/>
            <person name="Jordan M."/>
            <person name="Riva A."/>
            <person name="Barbazuk W."/>
            <person name="Harkins T."/>
        </authorList>
    </citation>
    <scope>NUCLEOTIDE SEQUENCE [LARGE SCALE GENOMIC DNA]</scope>
    <source>
        <strain evidence="15">cv. Jamaican Lion 4</strain>
        <tissue evidence="14">Leaf</tissue>
    </source>
</reference>
<dbReference type="GO" id="GO:0004364">
    <property type="term" value="F:glutathione transferase activity"/>
    <property type="evidence" value="ECO:0007669"/>
    <property type="project" value="UniProtKB-EC"/>
</dbReference>
<sequence>RPPMAVSSNTPSTINLTFSHDRSFIAACTETGVQLFSCDPFRAIDLREEGGISTVEFLFGSNIWALVGGGTSPEFDRKKVRFWENAKNCFIGEISCRSVILSVRMRRDFIFVVLENRTLVYNYSNLKIYCQIETAANPKGLCAASVGDSPAVMVCLGVLIGEIRVEHYSIRKIKFIAAHSSEIGCLGITREGSLVATASVKGTVIRVFRTRDGTLLQELWRGTERATIYSLAFSSPIKWLAVSSDTGTVHIFNLNKCTTTQVLQPQPLQTSYTSSSLSFIKGLVMPNCISLDRSLAKIRLVKGSKYIADFGHMKNTIIVLGMDGSFYRCMFDPDKGGEMTQLEYHNFLYPEDNLSYSFPLESRAINEYLAEKFKDSGHDLLRSENLNESAMVKVWREVESHQYDPLISSIVFQHFVAPLQGKEPDQKIIDENLDKLGKVLDIYEAKLSETKYLAGDFYTLPDLHHLPYTFYFMKTPWASLINDRAHVKAWWDDISSRPAFEKVAQVHGSAYSTATMRVIATLNEKNLDFELVPVDMRTGEHKKEPFISLNPFGQVPAFEDGDLKLYESRAITKYIANQYSDQGTDLVFRDPKEQAIESLWTEVEAHHFDTAGSKLNWELAVKPKMFGAEGDQAVIEENKVKLAKVLDVYEKRLSESNYLGGDRFSLADLHHLPTAEYLLLTSIKELFDARPRVTAWLADITSRPAWTKPFGQVPAFEDGDLKLYESRAITRYIAEEYMNKGTDLVFKEPKKQAVESVWAEIEAHHFDPAGTILNWELSVKPRLLGLEVDRAVVDENEAKLVKVLDVYEKRLCESKYLGGDRFTLADLHHLPTADYLTDTSIKMLFESRPRVSDWLADITARPAWRKAVELRNQALKKRKITSLHHHTLSSIYIRVFPCNCTIKIIEESKAIIIMGTTIKVHGTPLSSAFQRAVVCLHEKEVDYELVPVDMRAGAHKQQPFISLNPFGQVPALEHGDLQLFESRAISKYIAEEYAQKGTQLIPTDSKKKAIASVWMEVEAHQFDPVTSKLGWELLFKPMFGLTTDQTVVDEYEAKLVKVLDVYENRLSKSKYLGGDCFTLADLHHLPNLQGLLGTNMKNHIESRPHVKAWVADITARPAWAKLGGRDILELLLGTTAGVGLSGVDCVSFCSLTAAAGGSFCSAKSAAVGSICAAISAAVGAFCSANSAAGGFKAIIVMAAVKVHGAPLSTAFQRAVVCLYEKEVDFEVVPVDMRAGAHKQEPFISLNPFGQVPAFEDGDLQLFESRAITKYIAEEYAEKGTQLIPFETKKKAIASVWMEVEAHQFDPVASKLAWEIIFKPMFGMTTDQAAVEENEAKLVKVLDVYENRLSKSKYMGGDCITLADLHHLPNLQCLLGTNVKSQFESRPHVKAWVADITSRPTWAKVLAMLKP</sequence>
<evidence type="ECO:0000256" key="11">
    <source>
        <dbReference type="ARBA" id="ARBA00047960"/>
    </source>
</evidence>
<evidence type="ECO:0000256" key="5">
    <source>
        <dbReference type="ARBA" id="ARBA00022490"/>
    </source>
</evidence>
<feature type="domain" description="GST N-terminal" evidence="12">
    <location>
        <begin position="1198"/>
        <end position="1279"/>
    </location>
</feature>
<dbReference type="Gene3D" id="1.20.1050.10">
    <property type="match status" value="5"/>
</dbReference>
<comment type="subcellular location">
    <subcellularLocation>
        <location evidence="1">Cytoplasm</location>
        <location evidence="1">Cytosol</location>
    </subcellularLocation>
    <subcellularLocation>
        <location evidence="2">Preautophagosomal structure membrane</location>
        <topology evidence="2">Peripheral membrane protein</topology>
    </subcellularLocation>
</comment>
<feature type="non-terminal residue" evidence="14">
    <location>
        <position position="1"/>
    </location>
</feature>
<dbReference type="InterPro" id="IPR048720">
    <property type="entry name" value="PROPPIN"/>
</dbReference>
<gene>
    <name evidence="14" type="ORF">G4B88_000236</name>
</gene>
<feature type="domain" description="GST N-terminal" evidence="12">
    <location>
        <begin position="502"/>
        <end position="583"/>
    </location>
</feature>
<dbReference type="Proteomes" id="UP000583929">
    <property type="component" value="Unassembled WGS sequence"/>
</dbReference>
<feature type="domain" description="GST C-terminal" evidence="13">
    <location>
        <begin position="385"/>
        <end position="529"/>
    </location>
</feature>
<dbReference type="CDD" id="cd00570">
    <property type="entry name" value="GST_N_family"/>
    <property type="match status" value="1"/>
</dbReference>
<dbReference type="InterPro" id="IPR010987">
    <property type="entry name" value="Glutathione-S-Trfase_C-like"/>
</dbReference>
<comment type="caution">
    <text evidence="14">The sequence shown here is derived from an EMBL/GenBank/DDBJ whole genome shotgun (WGS) entry which is preliminary data.</text>
</comment>
<comment type="similarity">
    <text evidence="3">Belongs to the GST superfamily. Phi family.</text>
</comment>
<evidence type="ECO:0000256" key="3">
    <source>
        <dbReference type="ARBA" id="ARBA00010128"/>
    </source>
</evidence>
<protein>
    <recommendedName>
        <fullName evidence="4">glutathione transferase</fullName>
        <ecNumber evidence="4">2.5.1.18</ecNumber>
    </recommendedName>
</protein>
<feature type="domain" description="GST N-terminal" evidence="12">
    <location>
        <begin position="621"/>
        <end position="741"/>
    </location>
</feature>
<evidence type="ECO:0000256" key="2">
    <source>
        <dbReference type="ARBA" id="ARBA00004623"/>
    </source>
</evidence>
<keyword evidence="5" id="KW-0963">Cytoplasm</keyword>
<dbReference type="EMBL" id="JAATIQ010000089">
    <property type="protein sequence ID" value="KAF4384840.1"/>
    <property type="molecule type" value="Genomic_DNA"/>
</dbReference>
<dbReference type="PROSITE" id="PS50405">
    <property type="entry name" value="GST_CTER"/>
    <property type="match status" value="5"/>
</dbReference>
<accession>A0A7J6GR52</accession>
<proteinExistence type="inferred from homology"/>
<dbReference type="InterPro" id="IPR004045">
    <property type="entry name" value="Glutathione_S-Trfase_N"/>
</dbReference>
<dbReference type="SFLD" id="SFLDS00019">
    <property type="entry name" value="Glutathione_Transferase_(cytos"/>
    <property type="match status" value="3"/>
</dbReference>
<dbReference type="EC" id="2.5.1.18" evidence="4"/>
<dbReference type="InterPro" id="IPR036282">
    <property type="entry name" value="Glutathione-S-Trfase_C_sf"/>
</dbReference>
<dbReference type="GO" id="GO:0006749">
    <property type="term" value="P:glutathione metabolic process"/>
    <property type="evidence" value="ECO:0007669"/>
    <property type="project" value="TreeGrafter"/>
</dbReference>
<dbReference type="GO" id="GO:0034045">
    <property type="term" value="C:phagophore assembly site membrane"/>
    <property type="evidence" value="ECO:0007669"/>
    <property type="project" value="UniProtKB-SubCell"/>
</dbReference>
<keyword evidence="15" id="KW-1185">Reference proteome</keyword>
<feature type="domain" description="GST C-terminal" evidence="13">
    <location>
        <begin position="1004"/>
        <end position="1130"/>
    </location>
</feature>
<organism evidence="14 15">
    <name type="scientific">Cannabis sativa</name>
    <name type="common">Hemp</name>
    <name type="synonym">Marijuana</name>
    <dbReference type="NCBI Taxonomy" id="3483"/>
    <lineage>
        <taxon>Eukaryota</taxon>
        <taxon>Viridiplantae</taxon>
        <taxon>Streptophyta</taxon>
        <taxon>Embryophyta</taxon>
        <taxon>Tracheophyta</taxon>
        <taxon>Spermatophyta</taxon>
        <taxon>Magnoliopsida</taxon>
        <taxon>eudicotyledons</taxon>
        <taxon>Gunneridae</taxon>
        <taxon>Pentapetalae</taxon>
        <taxon>rosids</taxon>
        <taxon>fabids</taxon>
        <taxon>Rosales</taxon>
        <taxon>Cannabaceae</taxon>
        <taxon>Cannabis</taxon>
    </lineage>
</organism>
<dbReference type="Pfam" id="PF21032">
    <property type="entry name" value="PROPPIN"/>
    <property type="match status" value="1"/>
</dbReference>
<dbReference type="InterPro" id="IPR040079">
    <property type="entry name" value="Glutathione_S-Trfase"/>
</dbReference>
<dbReference type="FunFam" id="1.20.1050.10:FF:000004">
    <property type="entry name" value="Glutathione S-transferase F2"/>
    <property type="match status" value="5"/>
</dbReference>
<dbReference type="SUPFAM" id="SSF47616">
    <property type="entry name" value="GST C-terminal domain-like"/>
    <property type="match status" value="5"/>
</dbReference>
<evidence type="ECO:0000259" key="12">
    <source>
        <dbReference type="PROSITE" id="PS50404"/>
    </source>
</evidence>
<evidence type="ECO:0000256" key="7">
    <source>
        <dbReference type="ARBA" id="ARBA00022575"/>
    </source>
</evidence>
<dbReference type="PANTHER" id="PTHR43900">
    <property type="entry name" value="GLUTATHIONE S-TRANSFERASE RHO"/>
    <property type="match status" value="1"/>
</dbReference>
<dbReference type="GO" id="GO:0043295">
    <property type="term" value="F:glutathione binding"/>
    <property type="evidence" value="ECO:0007669"/>
    <property type="project" value="TreeGrafter"/>
</dbReference>
<dbReference type="PANTHER" id="PTHR43900:SF47">
    <property type="entry name" value="GLUTATHIONE S-TRANSFERASE F6-RELATED"/>
    <property type="match status" value="1"/>
</dbReference>
<dbReference type="InterPro" id="IPR001680">
    <property type="entry name" value="WD40_rpt"/>
</dbReference>
<dbReference type="GO" id="GO:0005829">
    <property type="term" value="C:cytosol"/>
    <property type="evidence" value="ECO:0007669"/>
    <property type="project" value="UniProtKB-SubCell"/>
</dbReference>